<evidence type="ECO:0000313" key="2">
    <source>
        <dbReference type="Proteomes" id="UP000005234"/>
    </source>
</evidence>
<evidence type="ECO:0000313" key="1">
    <source>
        <dbReference type="EMBL" id="AFC85610.1"/>
    </source>
</evidence>
<dbReference type="OrthoDB" id="9766687at2"/>
<sequence length="273" mass="30416">MAVAAQFHFISGLPRAGAALLTAILNQNPRFHAGVGGPVAGMYAALLDEMGGRNESAMLISDVQRERVLRGLFEQYYADAPAGGVVFDAHRSWCSRLRSIKTLFPGAKMIACVRDISWIVDSIERVVRVNAFQPSPSFNYPSGGTVYSRCEALTTGDGMVAHAYNALREAFYGEDSDSLLLLQYETLVEHPRQAMQAVYDFIGEAAFEHEFTDIQFDMSELDRHVGTPGLHRVHPTIRSRSRPSVLPPDLMHRFDQDAFWTNQAVNLRQVRIV</sequence>
<organism evidence="1 2">
    <name type="scientific">Frateuria aurantia (strain ATCC 33424 / DSM 6220 / KCTC 2777 / LMG 1558 / NBRC 3245 / NCIMB 13370)</name>
    <name type="common">Acetobacter aurantius</name>
    <dbReference type="NCBI Taxonomy" id="767434"/>
    <lineage>
        <taxon>Bacteria</taxon>
        <taxon>Pseudomonadati</taxon>
        <taxon>Pseudomonadota</taxon>
        <taxon>Gammaproteobacteria</taxon>
        <taxon>Lysobacterales</taxon>
        <taxon>Rhodanobacteraceae</taxon>
        <taxon>Frateuria</taxon>
    </lineage>
</organism>
<proteinExistence type="predicted"/>
<keyword evidence="1" id="KW-0808">Transferase</keyword>
<dbReference type="InterPro" id="IPR027417">
    <property type="entry name" value="P-loop_NTPase"/>
</dbReference>
<dbReference type="HOGENOM" id="CLU_088223_0_0_6"/>
<gene>
    <name evidence="1" type="ordered locus">Fraau_1151</name>
</gene>
<dbReference type="KEGG" id="fau:Fraau_1151"/>
<dbReference type="Gene3D" id="3.40.50.300">
    <property type="entry name" value="P-loop containing nucleotide triphosphate hydrolases"/>
    <property type="match status" value="1"/>
</dbReference>
<dbReference type="Pfam" id="PF13469">
    <property type="entry name" value="Sulfotransfer_3"/>
    <property type="match status" value="1"/>
</dbReference>
<dbReference type="AlphaFoldDB" id="H8L416"/>
<dbReference type="EMBL" id="CP003350">
    <property type="protein sequence ID" value="AFC85610.1"/>
    <property type="molecule type" value="Genomic_DNA"/>
</dbReference>
<dbReference type="RefSeq" id="WP_014402616.1">
    <property type="nucleotide sequence ID" value="NC_017033.1"/>
</dbReference>
<dbReference type="Proteomes" id="UP000005234">
    <property type="component" value="Chromosome"/>
</dbReference>
<reference evidence="1" key="1">
    <citation type="submission" date="2012-02" db="EMBL/GenBank/DDBJ databases">
        <title>The complete genome of Frateuria aurantia DSM 6220.</title>
        <authorList>
            <consortium name="US DOE Joint Genome Institute (JGI-PGF)"/>
            <person name="Lucas S."/>
            <person name="Copeland A."/>
            <person name="Lapidus A."/>
            <person name="Glavina del Rio T."/>
            <person name="Dalin E."/>
            <person name="Tice H."/>
            <person name="Bruce D."/>
            <person name="Goodwin L."/>
            <person name="Pitluck S."/>
            <person name="Peters L."/>
            <person name="Ovchinnikova G."/>
            <person name="Teshima H."/>
            <person name="Kyrpides N."/>
            <person name="Mavromatis K."/>
            <person name="Ivanova N."/>
            <person name="Brettin T."/>
            <person name="Detter J.C."/>
            <person name="Han C."/>
            <person name="Larimer F."/>
            <person name="Land M."/>
            <person name="Hauser L."/>
            <person name="Markowitz V."/>
            <person name="Cheng J.-F."/>
            <person name="Hugenholtz P."/>
            <person name="Woyke T."/>
            <person name="Wu D."/>
            <person name="Brambilla E."/>
            <person name="Klenk H.-P."/>
            <person name="Eisen J.A."/>
        </authorList>
    </citation>
    <scope>NUCLEOTIDE SEQUENCE</scope>
    <source>
        <strain evidence="1">DSM 6220</strain>
    </source>
</reference>
<dbReference type="SUPFAM" id="SSF52540">
    <property type="entry name" value="P-loop containing nucleoside triphosphate hydrolases"/>
    <property type="match status" value="1"/>
</dbReference>
<accession>H8L416</accession>
<keyword evidence="2" id="KW-1185">Reference proteome</keyword>
<dbReference type="GO" id="GO:0016740">
    <property type="term" value="F:transferase activity"/>
    <property type="evidence" value="ECO:0007669"/>
    <property type="project" value="UniProtKB-KW"/>
</dbReference>
<name>H8L416_FRAAD</name>
<protein>
    <submittedName>
        <fullName evidence="1">Sulfotransferase family protein</fullName>
    </submittedName>
</protein>
<dbReference type="eggNOG" id="ENOG502Z7Q6">
    <property type="taxonomic scope" value="Bacteria"/>
</dbReference>